<accession>A0AA88RUW6</accession>
<protein>
    <recommendedName>
        <fullName evidence="2">RRM domain-containing protein</fullName>
    </recommendedName>
</protein>
<dbReference type="Gene3D" id="3.30.70.330">
    <property type="match status" value="1"/>
</dbReference>
<dbReference type="InterPro" id="IPR000504">
    <property type="entry name" value="RRM_dom"/>
</dbReference>
<dbReference type="Pfam" id="PF00076">
    <property type="entry name" value="RRM_1"/>
    <property type="match status" value="1"/>
</dbReference>
<evidence type="ECO:0000313" key="4">
    <source>
        <dbReference type="Proteomes" id="UP001187471"/>
    </source>
</evidence>
<evidence type="ECO:0000313" key="3">
    <source>
        <dbReference type="EMBL" id="KAK2989810.1"/>
    </source>
</evidence>
<name>A0AA88RUW6_9ASTE</name>
<organism evidence="3 4">
    <name type="scientific">Escallonia rubra</name>
    <dbReference type="NCBI Taxonomy" id="112253"/>
    <lineage>
        <taxon>Eukaryota</taxon>
        <taxon>Viridiplantae</taxon>
        <taxon>Streptophyta</taxon>
        <taxon>Embryophyta</taxon>
        <taxon>Tracheophyta</taxon>
        <taxon>Spermatophyta</taxon>
        <taxon>Magnoliopsida</taxon>
        <taxon>eudicotyledons</taxon>
        <taxon>Gunneridae</taxon>
        <taxon>Pentapetalae</taxon>
        <taxon>asterids</taxon>
        <taxon>campanulids</taxon>
        <taxon>Escalloniales</taxon>
        <taxon>Escalloniaceae</taxon>
        <taxon>Escallonia</taxon>
    </lineage>
</organism>
<dbReference type="GO" id="GO:0003723">
    <property type="term" value="F:RNA binding"/>
    <property type="evidence" value="ECO:0007669"/>
    <property type="project" value="UniProtKB-UniRule"/>
</dbReference>
<keyword evidence="4" id="KW-1185">Reference proteome</keyword>
<evidence type="ECO:0000259" key="2">
    <source>
        <dbReference type="PROSITE" id="PS50102"/>
    </source>
</evidence>
<proteinExistence type="predicted"/>
<reference evidence="3" key="1">
    <citation type="submission" date="2022-12" db="EMBL/GenBank/DDBJ databases">
        <title>Draft genome assemblies for two species of Escallonia (Escalloniales).</title>
        <authorList>
            <person name="Chanderbali A."/>
            <person name="Dervinis C."/>
            <person name="Anghel I."/>
            <person name="Soltis D."/>
            <person name="Soltis P."/>
            <person name="Zapata F."/>
        </authorList>
    </citation>
    <scope>NUCLEOTIDE SEQUENCE</scope>
    <source>
        <strain evidence="3">UCBG92.1500</strain>
        <tissue evidence="3">Leaf</tissue>
    </source>
</reference>
<feature type="domain" description="RRM" evidence="2">
    <location>
        <begin position="1"/>
        <end position="73"/>
    </location>
</feature>
<dbReference type="AlphaFoldDB" id="A0AA88RUW6"/>
<sequence>MPLQFGPIKNVILIRGHDDIQRHMGFGFVIYDCPVTAKSVKKAVEFDEVEFDGRVLTMKLDDGRRMRAKAEERARWVEGGEDGVVEYM</sequence>
<dbReference type="Proteomes" id="UP001187471">
    <property type="component" value="Unassembled WGS sequence"/>
</dbReference>
<evidence type="ECO:0000256" key="1">
    <source>
        <dbReference type="PROSITE-ProRule" id="PRU00176"/>
    </source>
</evidence>
<dbReference type="InterPro" id="IPR035979">
    <property type="entry name" value="RBD_domain_sf"/>
</dbReference>
<dbReference type="EMBL" id="JAVXUO010000700">
    <property type="protein sequence ID" value="KAK2989810.1"/>
    <property type="molecule type" value="Genomic_DNA"/>
</dbReference>
<comment type="caution">
    <text evidence="3">The sequence shown here is derived from an EMBL/GenBank/DDBJ whole genome shotgun (WGS) entry which is preliminary data.</text>
</comment>
<gene>
    <name evidence="3" type="ORF">RJ640_021979</name>
</gene>
<dbReference type="InterPro" id="IPR012677">
    <property type="entry name" value="Nucleotide-bd_a/b_plait_sf"/>
</dbReference>
<dbReference type="SUPFAM" id="SSF54928">
    <property type="entry name" value="RNA-binding domain, RBD"/>
    <property type="match status" value="1"/>
</dbReference>
<keyword evidence="1" id="KW-0694">RNA-binding</keyword>
<dbReference type="PROSITE" id="PS50102">
    <property type="entry name" value="RRM"/>
    <property type="match status" value="1"/>
</dbReference>
<dbReference type="CDD" id="cd00590">
    <property type="entry name" value="RRM_SF"/>
    <property type="match status" value="1"/>
</dbReference>